<dbReference type="AlphaFoldDB" id="A0A365Y1I0"/>
<dbReference type="PANTHER" id="PTHR30273">
    <property type="entry name" value="PERIPLASMIC SIGNAL SENSOR AND SIGMA FACTOR ACTIVATOR FECR-RELATED"/>
    <property type="match status" value="1"/>
</dbReference>
<proteinExistence type="predicted"/>
<dbReference type="RefSeq" id="WP_113614374.1">
    <property type="nucleotide sequence ID" value="NZ_QFFJ01000001.1"/>
</dbReference>
<reference evidence="4 5" key="1">
    <citation type="submission" date="2018-05" db="EMBL/GenBank/DDBJ databases">
        <title>Chitinophaga sp. K3CV102501T nov., isolated from isolated from a monsoon evergreen broad-leaved forest soil.</title>
        <authorList>
            <person name="Lv Y."/>
        </authorList>
    </citation>
    <scope>NUCLEOTIDE SEQUENCE [LARGE SCALE GENOMIC DNA]</scope>
    <source>
        <strain evidence="4 5">GDMCC 1.1325</strain>
    </source>
</reference>
<dbReference type="InterPro" id="IPR006860">
    <property type="entry name" value="FecR"/>
</dbReference>
<evidence type="ECO:0000259" key="3">
    <source>
        <dbReference type="Pfam" id="PF16344"/>
    </source>
</evidence>
<evidence type="ECO:0000256" key="1">
    <source>
        <dbReference type="SAM" id="Phobius"/>
    </source>
</evidence>
<comment type="caution">
    <text evidence="4">The sequence shown here is derived from an EMBL/GenBank/DDBJ whole genome shotgun (WGS) entry which is preliminary data.</text>
</comment>
<organism evidence="4 5">
    <name type="scientific">Chitinophaga flava</name>
    <dbReference type="NCBI Taxonomy" id="2259036"/>
    <lineage>
        <taxon>Bacteria</taxon>
        <taxon>Pseudomonadati</taxon>
        <taxon>Bacteroidota</taxon>
        <taxon>Chitinophagia</taxon>
        <taxon>Chitinophagales</taxon>
        <taxon>Chitinophagaceae</taxon>
        <taxon>Chitinophaga</taxon>
    </lineage>
</organism>
<dbReference type="EMBL" id="QFFJ01000001">
    <property type="protein sequence ID" value="RBL91774.1"/>
    <property type="molecule type" value="Genomic_DNA"/>
</dbReference>
<dbReference type="InterPro" id="IPR032508">
    <property type="entry name" value="FecR_C"/>
</dbReference>
<evidence type="ECO:0008006" key="6">
    <source>
        <dbReference type="Google" id="ProtNLM"/>
    </source>
</evidence>
<feature type="domain" description="Protein FecR C-terminal" evidence="3">
    <location>
        <begin position="325"/>
        <end position="393"/>
    </location>
</feature>
<feature type="domain" description="FecR protein" evidence="2">
    <location>
        <begin position="188"/>
        <end position="282"/>
    </location>
</feature>
<evidence type="ECO:0000259" key="2">
    <source>
        <dbReference type="Pfam" id="PF04773"/>
    </source>
</evidence>
<dbReference type="Gene3D" id="2.60.120.1440">
    <property type="match status" value="1"/>
</dbReference>
<keyword evidence="5" id="KW-1185">Reference proteome</keyword>
<dbReference type="FunFam" id="2.60.120.1440:FF:000001">
    <property type="entry name" value="Putative anti-sigma factor"/>
    <property type="match status" value="1"/>
</dbReference>
<dbReference type="Pfam" id="PF16344">
    <property type="entry name" value="FecR_C"/>
    <property type="match status" value="1"/>
</dbReference>
<name>A0A365Y1I0_9BACT</name>
<evidence type="ECO:0000313" key="5">
    <source>
        <dbReference type="Proteomes" id="UP000253410"/>
    </source>
</evidence>
<gene>
    <name evidence="4" type="ORF">DF182_03980</name>
</gene>
<dbReference type="PANTHER" id="PTHR30273:SF2">
    <property type="entry name" value="PROTEIN FECR"/>
    <property type="match status" value="1"/>
</dbReference>
<evidence type="ECO:0000313" key="4">
    <source>
        <dbReference type="EMBL" id="RBL91774.1"/>
    </source>
</evidence>
<dbReference type="GO" id="GO:0016989">
    <property type="term" value="F:sigma factor antagonist activity"/>
    <property type="evidence" value="ECO:0007669"/>
    <property type="project" value="TreeGrafter"/>
</dbReference>
<dbReference type="OrthoDB" id="772265at2"/>
<keyword evidence="1" id="KW-1133">Transmembrane helix</keyword>
<keyword evidence="1" id="KW-0472">Membrane</keyword>
<dbReference type="Gene3D" id="3.55.50.30">
    <property type="match status" value="1"/>
</dbReference>
<feature type="transmembrane region" description="Helical" evidence="1">
    <location>
        <begin position="96"/>
        <end position="113"/>
    </location>
</feature>
<sequence>MMDDEQIREAFEIAKLISSEQLTAEEATRLEAWKSRSAAHRQLVTESIAAPVVREGLLQLETYDTHQIAADLFEAAGIGADKLPGRKGRLVRLRTWWAAAGMLLLMAGAGYWWTQHRVSSTTLAVNNVSTLIPGSNKARLVLPGGEEVVLDSTGNGLLTLQGNVQVHKSANGQLTYEGNNGEEIQYHTLVTPRGGRFQLTLADGTKVVLNAASSIRFPVAFSGSTRSVSITGEAYFEVAANKNKPFIVDAAGSSIKVLGTHFNIMAYEDEPVMKTTLVQGAVLVEKNTQQVKIVPGQQATLHSGSDVITVGNANLEEVLAWTRDEFIFKSQNIRNIMRQIARWYDADIEYQGDVADISFSGGMSRHEGIQHLLELLEADGRLRFTATGKKIIISRKAK</sequence>
<dbReference type="Proteomes" id="UP000253410">
    <property type="component" value="Unassembled WGS sequence"/>
</dbReference>
<dbReference type="InterPro" id="IPR012373">
    <property type="entry name" value="Ferrdict_sens_TM"/>
</dbReference>
<accession>A0A365Y1I0</accession>
<dbReference type="Pfam" id="PF04773">
    <property type="entry name" value="FecR"/>
    <property type="match status" value="1"/>
</dbReference>
<protein>
    <recommendedName>
        <fullName evidence="6">Iron dicitrate transport regulator FecR</fullName>
    </recommendedName>
</protein>
<keyword evidence="1" id="KW-0812">Transmembrane</keyword>